<dbReference type="AlphaFoldDB" id="A0A2N9IGI0"/>
<keyword evidence="1" id="KW-1133">Transmembrane helix</keyword>
<feature type="transmembrane region" description="Helical" evidence="1">
    <location>
        <begin position="174"/>
        <end position="193"/>
    </location>
</feature>
<accession>A0A2N9IGI0</accession>
<dbReference type="EMBL" id="OIVN01005574">
    <property type="protein sequence ID" value="SPD23149.1"/>
    <property type="molecule type" value="Genomic_DNA"/>
</dbReference>
<proteinExistence type="predicted"/>
<organism evidence="2">
    <name type="scientific">Fagus sylvatica</name>
    <name type="common">Beechnut</name>
    <dbReference type="NCBI Taxonomy" id="28930"/>
    <lineage>
        <taxon>Eukaryota</taxon>
        <taxon>Viridiplantae</taxon>
        <taxon>Streptophyta</taxon>
        <taxon>Embryophyta</taxon>
        <taxon>Tracheophyta</taxon>
        <taxon>Spermatophyta</taxon>
        <taxon>Magnoliopsida</taxon>
        <taxon>eudicotyledons</taxon>
        <taxon>Gunneridae</taxon>
        <taxon>Pentapetalae</taxon>
        <taxon>rosids</taxon>
        <taxon>fabids</taxon>
        <taxon>Fagales</taxon>
        <taxon>Fagaceae</taxon>
        <taxon>Fagus</taxon>
    </lineage>
</organism>
<sequence>MLSFLRAGENRSPSDGDWWRFGVVDLEVFVAWVTCDCCWAHEIKVIGARGCRRELVAAQLWWWRKGFTVVFGCELGVFDGGFCESWFQVFGWGGGLGLAWRGFLQGGFKPILAWVGCLRRSRWIEEGGGVASLGFSLPSLISLVWVVGLFRGCWLVSPAWVVGWVRKLDGCHEWVGFITAVWGGIWVGFADVVPRPKVAWVMLGTSQQWVEV</sequence>
<keyword evidence="1" id="KW-0812">Transmembrane</keyword>
<evidence type="ECO:0000313" key="2">
    <source>
        <dbReference type="EMBL" id="SPD23149.1"/>
    </source>
</evidence>
<protein>
    <submittedName>
        <fullName evidence="2">Uncharacterized protein</fullName>
    </submittedName>
</protein>
<feature type="transmembrane region" description="Helical" evidence="1">
    <location>
        <begin position="140"/>
        <end position="162"/>
    </location>
</feature>
<name>A0A2N9IGI0_FAGSY</name>
<gene>
    <name evidence="2" type="ORF">FSB_LOCUS51031</name>
</gene>
<reference evidence="2" key="1">
    <citation type="submission" date="2018-02" db="EMBL/GenBank/DDBJ databases">
        <authorList>
            <person name="Cohen D.B."/>
            <person name="Kent A.D."/>
        </authorList>
    </citation>
    <scope>NUCLEOTIDE SEQUENCE</scope>
</reference>
<keyword evidence="1" id="KW-0472">Membrane</keyword>
<evidence type="ECO:0000256" key="1">
    <source>
        <dbReference type="SAM" id="Phobius"/>
    </source>
</evidence>